<evidence type="ECO:0000256" key="1">
    <source>
        <dbReference type="SAM" id="Phobius"/>
    </source>
</evidence>
<keyword evidence="1" id="KW-1133">Transmembrane helix</keyword>
<proteinExistence type="predicted"/>
<dbReference type="Pfam" id="PF07963">
    <property type="entry name" value="N_methyl"/>
    <property type="match status" value="1"/>
</dbReference>
<feature type="transmembrane region" description="Helical" evidence="1">
    <location>
        <begin position="29"/>
        <end position="53"/>
    </location>
</feature>
<evidence type="ECO:0008006" key="4">
    <source>
        <dbReference type="Google" id="ProtNLM"/>
    </source>
</evidence>
<gene>
    <name evidence="2" type="ORF">A2627_00120</name>
</gene>
<evidence type="ECO:0000313" key="2">
    <source>
        <dbReference type="EMBL" id="OGM25161.1"/>
    </source>
</evidence>
<evidence type="ECO:0000313" key="3">
    <source>
        <dbReference type="Proteomes" id="UP000178851"/>
    </source>
</evidence>
<dbReference type="AlphaFoldDB" id="A0A1F7YCZ0"/>
<organism evidence="2 3">
    <name type="scientific">Candidatus Woesebacteria bacterium RIFCSPHIGHO2_01_FULL_39_28</name>
    <dbReference type="NCBI Taxonomy" id="1802496"/>
    <lineage>
        <taxon>Bacteria</taxon>
        <taxon>Candidatus Woeseibacteriota</taxon>
    </lineage>
</organism>
<dbReference type="EMBL" id="MGGI01000022">
    <property type="protein sequence ID" value="OGM25161.1"/>
    <property type="molecule type" value="Genomic_DNA"/>
</dbReference>
<comment type="caution">
    <text evidence="2">The sequence shown here is derived from an EMBL/GenBank/DDBJ whole genome shotgun (WGS) entry which is preliminary data.</text>
</comment>
<dbReference type="Proteomes" id="UP000178851">
    <property type="component" value="Unassembled WGS sequence"/>
</dbReference>
<dbReference type="SUPFAM" id="SSF54523">
    <property type="entry name" value="Pili subunits"/>
    <property type="match status" value="1"/>
</dbReference>
<keyword evidence="1" id="KW-0812">Transmembrane</keyword>
<protein>
    <recommendedName>
        <fullName evidence="4">Type II secretion system protein GspG C-terminal domain-containing protein</fullName>
    </recommendedName>
</protein>
<reference evidence="2 3" key="1">
    <citation type="journal article" date="2016" name="Nat. Commun.">
        <title>Thousands of microbial genomes shed light on interconnected biogeochemical processes in an aquifer system.</title>
        <authorList>
            <person name="Anantharaman K."/>
            <person name="Brown C.T."/>
            <person name="Hug L.A."/>
            <person name="Sharon I."/>
            <person name="Castelle C.J."/>
            <person name="Probst A.J."/>
            <person name="Thomas B.C."/>
            <person name="Singh A."/>
            <person name="Wilkins M.J."/>
            <person name="Karaoz U."/>
            <person name="Brodie E.L."/>
            <person name="Williams K.H."/>
            <person name="Hubbard S.S."/>
            <person name="Banfield J.F."/>
        </authorList>
    </citation>
    <scope>NUCLEOTIDE SEQUENCE [LARGE SCALE GENOMIC DNA]</scope>
</reference>
<dbReference type="InterPro" id="IPR012902">
    <property type="entry name" value="N_methyl_site"/>
</dbReference>
<dbReference type="Gene3D" id="3.30.700.10">
    <property type="entry name" value="Glycoprotein, Type 4 Pilin"/>
    <property type="match status" value="1"/>
</dbReference>
<dbReference type="NCBIfam" id="TIGR02532">
    <property type="entry name" value="IV_pilin_GFxxxE"/>
    <property type="match status" value="1"/>
</dbReference>
<name>A0A1F7YCZ0_9BACT</name>
<dbReference type="PROSITE" id="PS00409">
    <property type="entry name" value="PROKAR_NTER_METHYL"/>
    <property type="match status" value="1"/>
</dbReference>
<dbReference type="InterPro" id="IPR045584">
    <property type="entry name" value="Pilin-like"/>
</dbReference>
<accession>A0A1F7YCZ0</accession>
<sequence length="204" mass="21674">MRGAKGVRKMTAYKLEMKKNNSLRDQRSGFTLIELLIVIAVLGVLAVVILVGLNPLEQLRKTRDAGRVSGVAQIGHALEAFITSNNGLSIPAVADVPAVGTWLSFLQTQGELSIVPGAIPNPTNAFCAVVQVNGWCYRSTLGTGGVPVMVFSRLEAQANINRCTTLYGATYDRAYAGYATAQGRGGILCTAGATEPVLGTYEWL</sequence>
<keyword evidence="1" id="KW-0472">Membrane</keyword>